<keyword evidence="2" id="KW-0479">Metal-binding</keyword>
<dbReference type="EMBL" id="FUWZ01000003">
    <property type="protein sequence ID" value="SKA32572.1"/>
    <property type="molecule type" value="Genomic_DNA"/>
</dbReference>
<dbReference type="InterPro" id="IPR036821">
    <property type="entry name" value="Peptide_deformylase_sf"/>
</dbReference>
<sequence>MILPIIAYGHTILRTPCADVPADFPGLRELVENMWQTLAAARGVGLAAPQVHQPLRLFIVESQSTFDHLGPEERARLFPAGAGIREVFINPKITPVSRLSPLQRKLLAGKLEKVRKGWYRTAYPMK</sequence>
<gene>
    <name evidence="4" type="ORF">SAMN04488128_103687</name>
</gene>
<organism evidence="4 5">
    <name type="scientific">Chitinophaga eiseniae</name>
    <dbReference type="NCBI Taxonomy" id="634771"/>
    <lineage>
        <taxon>Bacteria</taxon>
        <taxon>Pseudomonadati</taxon>
        <taxon>Bacteroidota</taxon>
        <taxon>Chitinophagia</taxon>
        <taxon>Chitinophagales</taxon>
        <taxon>Chitinophagaceae</taxon>
        <taxon>Chitinophaga</taxon>
    </lineage>
</organism>
<dbReference type="AlphaFoldDB" id="A0A1T4SWN0"/>
<evidence type="ECO:0000256" key="2">
    <source>
        <dbReference type="ARBA" id="ARBA00022723"/>
    </source>
</evidence>
<evidence type="ECO:0000256" key="3">
    <source>
        <dbReference type="ARBA" id="ARBA00022801"/>
    </source>
</evidence>
<dbReference type="PANTHER" id="PTHR10458:SF22">
    <property type="entry name" value="PEPTIDE DEFORMYLASE"/>
    <property type="match status" value="1"/>
</dbReference>
<dbReference type="PANTHER" id="PTHR10458">
    <property type="entry name" value="PEPTIDE DEFORMYLASE"/>
    <property type="match status" value="1"/>
</dbReference>
<name>A0A1T4SWN0_9BACT</name>
<dbReference type="GO" id="GO:0042586">
    <property type="term" value="F:peptide deformylase activity"/>
    <property type="evidence" value="ECO:0007669"/>
    <property type="project" value="InterPro"/>
</dbReference>
<keyword evidence="5" id="KW-1185">Reference proteome</keyword>
<protein>
    <submittedName>
        <fullName evidence="4">Polypeptide deformylase</fullName>
    </submittedName>
</protein>
<accession>A0A1T4SWN0</accession>
<dbReference type="Pfam" id="PF01327">
    <property type="entry name" value="Pep_deformylase"/>
    <property type="match status" value="1"/>
</dbReference>
<evidence type="ECO:0000313" key="4">
    <source>
        <dbReference type="EMBL" id="SKA32572.1"/>
    </source>
</evidence>
<dbReference type="OrthoDB" id="9784988at2"/>
<dbReference type="RefSeq" id="WP_078671358.1">
    <property type="nucleotide sequence ID" value="NZ_FUWZ01000003.1"/>
</dbReference>
<dbReference type="STRING" id="634771.SAMN04488128_103687"/>
<dbReference type="Proteomes" id="UP000190367">
    <property type="component" value="Unassembled WGS sequence"/>
</dbReference>
<keyword evidence="3" id="KW-0378">Hydrolase</keyword>
<dbReference type="GO" id="GO:0046872">
    <property type="term" value="F:metal ion binding"/>
    <property type="evidence" value="ECO:0007669"/>
    <property type="project" value="UniProtKB-KW"/>
</dbReference>
<reference evidence="5" key="1">
    <citation type="submission" date="2017-02" db="EMBL/GenBank/DDBJ databases">
        <authorList>
            <person name="Varghese N."/>
            <person name="Submissions S."/>
        </authorList>
    </citation>
    <scope>NUCLEOTIDE SEQUENCE [LARGE SCALE GENOMIC DNA]</scope>
    <source>
        <strain evidence="5">DSM 22224</strain>
    </source>
</reference>
<proteinExistence type="inferred from homology"/>
<evidence type="ECO:0000256" key="1">
    <source>
        <dbReference type="ARBA" id="ARBA00010759"/>
    </source>
</evidence>
<dbReference type="SUPFAM" id="SSF56420">
    <property type="entry name" value="Peptide deformylase"/>
    <property type="match status" value="1"/>
</dbReference>
<dbReference type="Gene3D" id="3.90.45.10">
    <property type="entry name" value="Peptide deformylase"/>
    <property type="match status" value="1"/>
</dbReference>
<dbReference type="InterPro" id="IPR023635">
    <property type="entry name" value="Peptide_deformylase"/>
</dbReference>
<comment type="similarity">
    <text evidence="1">Belongs to the polypeptide deformylase family.</text>
</comment>
<evidence type="ECO:0000313" key="5">
    <source>
        <dbReference type="Proteomes" id="UP000190367"/>
    </source>
</evidence>